<protein>
    <recommendedName>
        <fullName evidence="7">EamA domain-containing protein</fullName>
    </recommendedName>
</protein>
<evidence type="ECO:0000256" key="4">
    <source>
        <dbReference type="ARBA" id="ARBA00022989"/>
    </source>
</evidence>
<evidence type="ECO:0000256" key="6">
    <source>
        <dbReference type="SAM" id="Phobius"/>
    </source>
</evidence>
<keyword evidence="2" id="KW-1003">Cell membrane</keyword>
<gene>
    <name evidence="8" type="ordered locus">CAP2UW1_1493</name>
</gene>
<feature type="domain" description="EamA" evidence="7">
    <location>
        <begin position="152"/>
        <end position="284"/>
    </location>
</feature>
<dbReference type="EMBL" id="CP001715">
    <property type="protein sequence ID" value="ACV34808.1"/>
    <property type="molecule type" value="Genomic_DNA"/>
</dbReference>
<evidence type="ECO:0000313" key="8">
    <source>
        <dbReference type="EMBL" id="ACV34808.1"/>
    </source>
</evidence>
<dbReference type="OrthoDB" id="9804865at2"/>
<feature type="transmembrane region" description="Helical" evidence="6">
    <location>
        <begin position="269"/>
        <end position="290"/>
    </location>
</feature>
<dbReference type="eggNOG" id="COG0697">
    <property type="taxonomic scope" value="Bacteria"/>
</dbReference>
<feature type="domain" description="EamA" evidence="7">
    <location>
        <begin position="7"/>
        <end position="142"/>
    </location>
</feature>
<dbReference type="InterPro" id="IPR051258">
    <property type="entry name" value="Diverse_Substrate_Transporter"/>
</dbReference>
<dbReference type="InterPro" id="IPR000620">
    <property type="entry name" value="EamA_dom"/>
</dbReference>
<reference evidence="8" key="1">
    <citation type="submission" date="2009-08" db="EMBL/GenBank/DDBJ databases">
        <authorList>
            <consortium name="US DOE Joint Genome Institute"/>
            <person name="Lucas S."/>
            <person name="Copeland A."/>
            <person name="Lapidus A."/>
            <person name="Glavina del Rio T."/>
            <person name="Dalin E."/>
            <person name="Tice H."/>
            <person name="Bruce D."/>
            <person name="Barry K."/>
            <person name="Pitluck S."/>
            <person name="Lowry S."/>
            <person name="Larimer F."/>
            <person name="Land M."/>
            <person name="Hauser L."/>
            <person name="Kyrpides N."/>
            <person name="Ivanova N."/>
            <person name="McMahon K.D."/>
            <person name="Hugenholtz P."/>
        </authorList>
    </citation>
    <scope>NUCLEOTIDE SEQUENCE</scope>
    <source>
        <strain evidence="8">UW-1</strain>
    </source>
</reference>
<feature type="transmembrane region" description="Helical" evidence="6">
    <location>
        <begin position="213"/>
        <end position="234"/>
    </location>
</feature>
<keyword evidence="3 6" id="KW-0812">Transmembrane</keyword>
<evidence type="ECO:0000256" key="5">
    <source>
        <dbReference type="ARBA" id="ARBA00023136"/>
    </source>
</evidence>
<dbReference type="KEGG" id="app:CAP2UW1_1493"/>
<feature type="transmembrane region" description="Helical" evidence="6">
    <location>
        <begin position="74"/>
        <end position="91"/>
    </location>
</feature>
<proteinExistence type="predicted"/>
<comment type="subcellular location">
    <subcellularLocation>
        <location evidence="1">Cell membrane</location>
        <topology evidence="1">Multi-pass membrane protein</topology>
    </subcellularLocation>
</comment>
<keyword evidence="4 6" id="KW-1133">Transmembrane helix</keyword>
<evidence type="ECO:0000256" key="2">
    <source>
        <dbReference type="ARBA" id="ARBA00022475"/>
    </source>
</evidence>
<dbReference type="PANTHER" id="PTHR42920">
    <property type="entry name" value="OS03G0707200 PROTEIN-RELATED"/>
    <property type="match status" value="1"/>
</dbReference>
<dbReference type="HOGENOM" id="CLU_033863_21_2_4"/>
<feature type="transmembrane region" description="Helical" evidence="6">
    <location>
        <begin position="246"/>
        <end position="263"/>
    </location>
</feature>
<evidence type="ECO:0000256" key="1">
    <source>
        <dbReference type="ARBA" id="ARBA00004651"/>
    </source>
</evidence>
<dbReference type="PANTHER" id="PTHR42920:SF5">
    <property type="entry name" value="EAMA DOMAIN-CONTAINING PROTEIN"/>
    <property type="match status" value="1"/>
</dbReference>
<dbReference type="AlphaFoldDB" id="C7RT65"/>
<feature type="transmembrane region" description="Helical" evidence="6">
    <location>
        <begin position="154"/>
        <end position="174"/>
    </location>
</feature>
<feature type="transmembrane region" description="Helical" evidence="6">
    <location>
        <begin position="125"/>
        <end position="142"/>
    </location>
</feature>
<dbReference type="InterPro" id="IPR037185">
    <property type="entry name" value="EmrE-like"/>
</dbReference>
<name>C7RT65_ACCRE</name>
<dbReference type="Pfam" id="PF00892">
    <property type="entry name" value="EamA"/>
    <property type="match status" value="2"/>
</dbReference>
<dbReference type="GO" id="GO:0005886">
    <property type="term" value="C:plasma membrane"/>
    <property type="evidence" value="ECO:0007669"/>
    <property type="project" value="UniProtKB-SubCell"/>
</dbReference>
<evidence type="ECO:0000259" key="7">
    <source>
        <dbReference type="Pfam" id="PF00892"/>
    </source>
</evidence>
<evidence type="ECO:0000256" key="3">
    <source>
        <dbReference type="ARBA" id="ARBA00022692"/>
    </source>
</evidence>
<feature type="transmembrane region" description="Helical" evidence="6">
    <location>
        <begin position="97"/>
        <end position="118"/>
    </location>
</feature>
<feature type="transmembrane region" description="Helical" evidence="6">
    <location>
        <begin position="33"/>
        <end position="53"/>
    </location>
</feature>
<sequence precursor="true">MKRSHANLLLLVVAVIWGSAFVAQVVGMTGVEPLTFTGIRFLLGAAIVCPFAWREWRALSAHGAQPLPGDALSVATLGVLLMLGAAFQQIGMTSTTVTNAGFLTALYVPLVPLLAWLILRTRPHWSVWPTSIGCLGGTWLLSGAQALDPVVGDAWVIASSLFWALHVLLVGRIAERMAAPFVVACGQFLVCGLISLLWAGLNETITLAGIRQASLAIAYAGVVSVGIGFTAQVIGQRYAQPADAAIILSAETVFAALFGFLLMGDRLNASGIAGCALILVCIIAVQLAPLTMAGRRSASRSDTAEAGR</sequence>
<accession>C7RT65</accession>
<dbReference type="STRING" id="522306.CAP2UW1_1493"/>
<feature type="transmembrane region" description="Helical" evidence="6">
    <location>
        <begin position="181"/>
        <end position="201"/>
    </location>
</feature>
<dbReference type="SUPFAM" id="SSF103481">
    <property type="entry name" value="Multidrug resistance efflux transporter EmrE"/>
    <property type="match status" value="2"/>
</dbReference>
<reference evidence="8" key="2">
    <citation type="submission" date="2009-09" db="EMBL/GenBank/DDBJ databases">
        <title>Complete sequence of chromosome of Candidatus Accumulibacter phosphatis clade IIA str. UW-1.</title>
        <authorList>
            <consortium name="US DOE Joint Genome Institute"/>
            <person name="Martin H.G."/>
            <person name="Ivanova N."/>
            <person name="Kunin V."/>
            <person name="Warnecke F."/>
            <person name="Barry K."/>
            <person name="He S."/>
            <person name="Salamov A."/>
            <person name="Szeto E."/>
            <person name="Dalin E."/>
            <person name="Pangilinan J.L."/>
            <person name="Lapidus A."/>
            <person name="Lowry S."/>
            <person name="Kyrpides N.C."/>
            <person name="McMahon K.D."/>
            <person name="Hugenholtz P."/>
        </authorList>
    </citation>
    <scope>NUCLEOTIDE SEQUENCE [LARGE SCALE GENOMIC DNA]</scope>
    <source>
        <strain evidence="8">UW-1</strain>
    </source>
</reference>
<keyword evidence="5 6" id="KW-0472">Membrane</keyword>
<organism evidence="8">
    <name type="scientific">Accumulibacter regalis</name>
    <dbReference type="NCBI Taxonomy" id="522306"/>
    <lineage>
        <taxon>Bacteria</taxon>
        <taxon>Pseudomonadati</taxon>
        <taxon>Pseudomonadota</taxon>
        <taxon>Betaproteobacteria</taxon>
        <taxon>Candidatus Accumulibacter</taxon>
    </lineage>
</organism>